<dbReference type="Pfam" id="PF00497">
    <property type="entry name" value="SBP_bac_3"/>
    <property type="match status" value="1"/>
</dbReference>
<keyword evidence="1" id="KW-0732">Signal</keyword>
<dbReference type="InterPro" id="IPR001638">
    <property type="entry name" value="Solute-binding_3/MltF_N"/>
</dbReference>
<proteinExistence type="predicted"/>
<evidence type="ECO:0000256" key="1">
    <source>
        <dbReference type="ARBA" id="ARBA00022729"/>
    </source>
</evidence>
<dbReference type="PANTHER" id="PTHR35936">
    <property type="entry name" value="MEMBRANE-BOUND LYTIC MUREIN TRANSGLYCOSYLASE F"/>
    <property type="match status" value="1"/>
</dbReference>
<reference evidence="4 5" key="1">
    <citation type="journal article" date="2018" name="Nat. Biotechnol.">
        <title>A standardized bacterial taxonomy based on genome phylogeny substantially revises the tree of life.</title>
        <authorList>
            <person name="Parks D.H."/>
            <person name="Chuvochina M."/>
            <person name="Waite D.W."/>
            <person name="Rinke C."/>
            <person name="Skarshewski A."/>
            <person name="Chaumeil P.A."/>
            <person name="Hugenholtz P."/>
        </authorList>
    </citation>
    <scope>NUCLEOTIDE SEQUENCE [LARGE SCALE GENOMIC DNA]</scope>
    <source>
        <strain evidence="4">UBA10707</strain>
    </source>
</reference>
<dbReference type="GO" id="GO:0016020">
    <property type="term" value="C:membrane"/>
    <property type="evidence" value="ECO:0007669"/>
    <property type="project" value="InterPro"/>
</dbReference>
<dbReference type="InterPro" id="IPR001320">
    <property type="entry name" value="Iontro_rcpt_C"/>
</dbReference>
<sequence>MNLRHCLRRKSIGLALAAFAFLMLYSVIPPGARAARAETLVVATDTAFLPFEFRENGKYVGFDMDLLDLITREMGVSYSLLPMDFSNIFANLTAGKVDMAIAGITITQDRERSVDFSDPYFRSDISLVVANGNTDINGFADLADKRVGVKRGTEAADYVNRMLPQAKVMYFQNMDAGFPYLEVAAGRLDALVHDTANVRYYSQNKGQGLIRVADSLATPNNFYAIAMPKNSALTQRVNAALRKAIESGSYATIYRKWFGVAPDPAKLMIR</sequence>
<name>A0A356LBE5_9BURK</name>
<dbReference type="EMBL" id="DOEK01000004">
    <property type="protein sequence ID" value="HBP28307.1"/>
    <property type="molecule type" value="Genomic_DNA"/>
</dbReference>
<comment type="caution">
    <text evidence="4">The sequence shown here is derived from an EMBL/GenBank/DDBJ whole genome shotgun (WGS) entry which is preliminary data.</text>
</comment>
<gene>
    <name evidence="4" type="primary">glnH</name>
    <name evidence="4" type="ORF">DD666_02690</name>
</gene>
<dbReference type="SUPFAM" id="SSF53850">
    <property type="entry name" value="Periplasmic binding protein-like II"/>
    <property type="match status" value="1"/>
</dbReference>
<evidence type="ECO:0000313" key="5">
    <source>
        <dbReference type="Proteomes" id="UP000264036"/>
    </source>
</evidence>
<feature type="domain" description="Solute-binding protein family 3/N-terminal" evidence="2">
    <location>
        <begin position="39"/>
        <end position="261"/>
    </location>
</feature>
<evidence type="ECO:0000259" key="3">
    <source>
        <dbReference type="SMART" id="SM00079"/>
    </source>
</evidence>
<dbReference type="SMART" id="SM00079">
    <property type="entry name" value="PBPe"/>
    <property type="match status" value="1"/>
</dbReference>
<protein>
    <submittedName>
        <fullName evidence="4">Glutamine ABC transporter substrate-binding protein GlnH</fullName>
    </submittedName>
</protein>
<dbReference type="SMART" id="SM00062">
    <property type="entry name" value="PBPb"/>
    <property type="match status" value="1"/>
</dbReference>
<dbReference type="Proteomes" id="UP000264036">
    <property type="component" value="Unassembled WGS sequence"/>
</dbReference>
<dbReference type="PANTHER" id="PTHR35936:SF38">
    <property type="entry name" value="GLUTAMINE-BINDING PERIPLASMIC PROTEIN"/>
    <property type="match status" value="1"/>
</dbReference>
<feature type="domain" description="Ionotropic glutamate receptor C-terminal" evidence="3">
    <location>
        <begin position="39"/>
        <end position="260"/>
    </location>
</feature>
<dbReference type="Gene3D" id="3.40.190.10">
    <property type="entry name" value="Periplasmic binding protein-like II"/>
    <property type="match status" value="2"/>
</dbReference>
<dbReference type="GO" id="GO:0015276">
    <property type="term" value="F:ligand-gated monoatomic ion channel activity"/>
    <property type="evidence" value="ECO:0007669"/>
    <property type="project" value="InterPro"/>
</dbReference>
<dbReference type="AlphaFoldDB" id="A0A356LBE5"/>
<organism evidence="4 5">
    <name type="scientific">Advenella kashmirensis</name>
    <dbReference type="NCBI Taxonomy" id="310575"/>
    <lineage>
        <taxon>Bacteria</taxon>
        <taxon>Pseudomonadati</taxon>
        <taxon>Pseudomonadota</taxon>
        <taxon>Betaproteobacteria</taxon>
        <taxon>Burkholderiales</taxon>
        <taxon>Alcaligenaceae</taxon>
    </lineage>
</organism>
<accession>A0A356LBE5</accession>
<evidence type="ECO:0000313" key="4">
    <source>
        <dbReference type="EMBL" id="HBP28307.1"/>
    </source>
</evidence>
<evidence type="ECO:0000259" key="2">
    <source>
        <dbReference type="SMART" id="SM00062"/>
    </source>
</evidence>